<organism evidence="2 3">
    <name type="scientific">Portunus trituberculatus</name>
    <name type="common">Swimming crab</name>
    <name type="synonym">Neptunus trituberculatus</name>
    <dbReference type="NCBI Taxonomy" id="210409"/>
    <lineage>
        <taxon>Eukaryota</taxon>
        <taxon>Metazoa</taxon>
        <taxon>Ecdysozoa</taxon>
        <taxon>Arthropoda</taxon>
        <taxon>Crustacea</taxon>
        <taxon>Multicrustacea</taxon>
        <taxon>Malacostraca</taxon>
        <taxon>Eumalacostraca</taxon>
        <taxon>Eucarida</taxon>
        <taxon>Decapoda</taxon>
        <taxon>Pleocyemata</taxon>
        <taxon>Brachyura</taxon>
        <taxon>Eubrachyura</taxon>
        <taxon>Portunoidea</taxon>
        <taxon>Portunidae</taxon>
        <taxon>Portuninae</taxon>
        <taxon>Portunus</taxon>
    </lineage>
</organism>
<feature type="region of interest" description="Disordered" evidence="1">
    <location>
        <begin position="1"/>
        <end position="40"/>
    </location>
</feature>
<protein>
    <submittedName>
        <fullName evidence="2">Uncharacterized protein</fullName>
    </submittedName>
</protein>
<reference evidence="2 3" key="1">
    <citation type="submission" date="2019-05" db="EMBL/GenBank/DDBJ databases">
        <title>Another draft genome of Portunus trituberculatus and its Hox gene families provides insights of decapod evolution.</title>
        <authorList>
            <person name="Jeong J.-H."/>
            <person name="Song I."/>
            <person name="Kim S."/>
            <person name="Choi T."/>
            <person name="Kim D."/>
            <person name="Ryu S."/>
            <person name="Kim W."/>
        </authorList>
    </citation>
    <scope>NUCLEOTIDE SEQUENCE [LARGE SCALE GENOMIC DNA]</scope>
    <source>
        <tissue evidence="2">Muscle</tissue>
    </source>
</reference>
<feature type="compositionally biased region" description="Polar residues" evidence="1">
    <location>
        <begin position="16"/>
        <end position="25"/>
    </location>
</feature>
<comment type="caution">
    <text evidence="2">The sequence shown here is derived from an EMBL/GenBank/DDBJ whole genome shotgun (WGS) entry which is preliminary data.</text>
</comment>
<accession>A0A5B7KAC2</accession>
<dbReference type="Proteomes" id="UP000324222">
    <property type="component" value="Unassembled WGS sequence"/>
</dbReference>
<gene>
    <name evidence="2" type="ORF">E2C01_097584</name>
</gene>
<dbReference type="AlphaFoldDB" id="A0A5B7KAC2"/>
<proteinExistence type="predicted"/>
<keyword evidence="3" id="KW-1185">Reference proteome</keyword>
<evidence type="ECO:0000313" key="2">
    <source>
        <dbReference type="EMBL" id="MPD02029.1"/>
    </source>
</evidence>
<dbReference type="EMBL" id="VSRR010129637">
    <property type="protein sequence ID" value="MPD02029.1"/>
    <property type="molecule type" value="Genomic_DNA"/>
</dbReference>
<evidence type="ECO:0000313" key="3">
    <source>
        <dbReference type="Proteomes" id="UP000324222"/>
    </source>
</evidence>
<evidence type="ECO:0000256" key="1">
    <source>
        <dbReference type="SAM" id="MobiDB-lite"/>
    </source>
</evidence>
<sequence length="71" mass="8082">MARRPLDQPPFILSRPRSSPHTSTLFHLHTGPASGEEPHTISHKTCLFSEPPPTGLFSFPLRTRLEEYEDE</sequence>
<name>A0A5B7KAC2_PORTR</name>